<name>A0A195C341_9HYME</name>
<dbReference type="Proteomes" id="UP000078542">
    <property type="component" value="Unassembled WGS sequence"/>
</dbReference>
<sequence length="312" mass="36002">RNNSIMYEKERSTCIRFHDTRLNVKLPNEKLRKLLNENRNEVVSETGCSPANVFTFKIKKKKISRGVQCVLIGCHSDIGRFFLNCFKLKSKRHGLGRKAKRKKASANKFDVGPRIEVNRLPNTSIIISDKSRKVTEEKINDTNIKENEFKKMSEEKIERIIYGNDYGLSAQMQNIHDSEKLKNDLKYRKVKINLLEKLRLRRTLIRKNDSPMQQNGSRYESQNHKEEITKLSYVNKMVNGAARKCEDNSQSGKIVDREMDSSNGRKTIITVDEKSDVNKIKERLDSHIAELNGIIGDASVIFGNKKETTKNV</sequence>
<dbReference type="EMBL" id="KQ978317">
    <property type="protein sequence ID" value="KYM95257.1"/>
    <property type="molecule type" value="Genomic_DNA"/>
</dbReference>
<protein>
    <submittedName>
        <fullName evidence="1">Uncharacterized protein</fullName>
    </submittedName>
</protein>
<keyword evidence="2" id="KW-1185">Reference proteome</keyword>
<accession>A0A195C341</accession>
<evidence type="ECO:0000313" key="1">
    <source>
        <dbReference type="EMBL" id="KYM95257.1"/>
    </source>
</evidence>
<feature type="non-terminal residue" evidence="1">
    <location>
        <position position="1"/>
    </location>
</feature>
<organism evidence="1 2">
    <name type="scientific">Cyphomyrmex costatus</name>
    <dbReference type="NCBI Taxonomy" id="456900"/>
    <lineage>
        <taxon>Eukaryota</taxon>
        <taxon>Metazoa</taxon>
        <taxon>Ecdysozoa</taxon>
        <taxon>Arthropoda</taxon>
        <taxon>Hexapoda</taxon>
        <taxon>Insecta</taxon>
        <taxon>Pterygota</taxon>
        <taxon>Neoptera</taxon>
        <taxon>Endopterygota</taxon>
        <taxon>Hymenoptera</taxon>
        <taxon>Apocrita</taxon>
        <taxon>Aculeata</taxon>
        <taxon>Formicoidea</taxon>
        <taxon>Formicidae</taxon>
        <taxon>Myrmicinae</taxon>
        <taxon>Cyphomyrmex</taxon>
    </lineage>
</organism>
<dbReference type="AlphaFoldDB" id="A0A195C341"/>
<gene>
    <name evidence="1" type="ORF">ALC62_14168</name>
</gene>
<reference evidence="1 2" key="1">
    <citation type="submission" date="2016-03" db="EMBL/GenBank/DDBJ databases">
        <title>Cyphomyrmex costatus WGS genome.</title>
        <authorList>
            <person name="Nygaard S."/>
            <person name="Hu H."/>
            <person name="Boomsma J."/>
            <person name="Zhang G."/>
        </authorList>
    </citation>
    <scope>NUCLEOTIDE SEQUENCE [LARGE SCALE GENOMIC DNA]</scope>
    <source>
        <strain evidence="1">MS0001</strain>
        <tissue evidence="1">Whole body</tissue>
    </source>
</reference>
<evidence type="ECO:0000313" key="2">
    <source>
        <dbReference type="Proteomes" id="UP000078542"/>
    </source>
</evidence>
<proteinExistence type="predicted"/>